<comment type="function">
    <text evidence="13 15">Possesses two activities: a DNA synthesis (polymerase) and an exonucleolytic activity that degrades single-stranded DNA in the 3' to 5' direction. Has a template-primer preference which is characteristic of a replicative DNA polymerase.</text>
</comment>
<evidence type="ECO:0000313" key="17">
    <source>
        <dbReference type="EMBL" id="AAZ32470.1"/>
    </source>
</evidence>
<reference evidence="17" key="1">
    <citation type="submission" date="2005-07" db="EMBL/GenBank/DDBJ databases">
        <title>A hyperthermophilic lifestyle for uncultured Archaea of the DHVE2 lineage: evidence from environmental genomics.</title>
        <authorList>
            <person name="Moussard H."/>
            <person name="Hennecke G."/>
            <person name="Moreira D."/>
            <person name="Jouffe V."/>
            <person name="Lopez-Garcia P."/>
            <person name="Jeanthon C."/>
        </authorList>
    </citation>
    <scope>NUCLEOTIDE SEQUENCE</scope>
</reference>
<evidence type="ECO:0000259" key="16">
    <source>
        <dbReference type="Pfam" id="PF04042"/>
    </source>
</evidence>
<dbReference type="GO" id="GO:0008310">
    <property type="term" value="F:single-stranded DNA 3'-5' DNA exonuclease activity"/>
    <property type="evidence" value="ECO:0007669"/>
    <property type="project" value="UniProtKB-EC"/>
</dbReference>
<dbReference type="PIRSF" id="PIRSF000803">
    <property type="entry name" value="Arc_Pol2_small"/>
    <property type="match status" value="1"/>
</dbReference>
<dbReference type="PANTHER" id="PTHR10416:SF0">
    <property type="entry name" value="DNA POLYMERASE DELTA SUBUNIT 2"/>
    <property type="match status" value="1"/>
</dbReference>
<dbReference type="InterPro" id="IPR007185">
    <property type="entry name" value="DNA_pol_a/d/e_bsu"/>
</dbReference>
<comment type="catalytic activity">
    <reaction evidence="1 15">
        <text>Exonucleolytic cleavage in the 3'- to 5'-direction to yield nucleoside 5'-phosphates.</text>
        <dbReference type="EC" id="3.1.11.1"/>
    </reaction>
</comment>
<keyword evidence="7 15" id="KW-0540">Nuclease</keyword>
<keyword evidence="10 15" id="KW-0239">DNA-directed DNA polymerase</keyword>
<evidence type="ECO:0000256" key="10">
    <source>
        <dbReference type="ARBA" id="ARBA00022932"/>
    </source>
</evidence>
<dbReference type="GO" id="GO:0042575">
    <property type="term" value="C:DNA polymerase complex"/>
    <property type="evidence" value="ECO:0007669"/>
    <property type="project" value="TreeGrafter"/>
</dbReference>
<sequence>MTERDVILNALLENGILVEPEVVDYIEGKGGMEFLPKFIERFNSHIHVRYADIVSSAPSRSSSSTVTGRPTASEYDWDFKVIQDASVEMRGTGNAQEFKRLFEDRYRIISRLISGRVQMRDSRAIARLEDGRASTIGIVSDVSRTKKGALIFTLEDLTGVVTCMTRNADYVLNDEVIGVLGKYSASRKMFYVDEIIRPGIAGKTRKKIDEDISVAIISDVHVGSKTFIKERWEKFLQWLKSGQDEAGKIKYLLIAGDAVDGIGVYPHQEEELDILDIFDQYEELARYLEEVPDYVKVVIIPGNHDIVRTAEPQPALPERIEKMFNGNVELLSNPAMFSIHGYTFLMYHGASLNNLVELIPGMDYMKTGEIMKRMLDMRHLSPVYGEKVPMVPTPRDYLVIDTVPDVLVTGHVHIFSYEQYRGVHLVNASAWQEQTKYQKMMNFNPDPGKVAILNLKEDRMSVKAF</sequence>
<dbReference type="Pfam" id="PF04042">
    <property type="entry name" value="DNA_pol_E_B"/>
    <property type="match status" value="1"/>
</dbReference>
<evidence type="ECO:0000256" key="14">
    <source>
        <dbReference type="ARBA" id="ARBA00049244"/>
    </source>
</evidence>
<dbReference type="CDD" id="cd07386">
    <property type="entry name" value="MPP_DNA_pol_II_small_archeal_C"/>
    <property type="match status" value="1"/>
</dbReference>
<dbReference type="AlphaFoldDB" id="Q3SAB2"/>
<evidence type="ECO:0000256" key="1">
    <source>
        <dbReference type="ARBA" id="ARBA00000563"/>
    </source>
</evidence>
<dbReference type="GO" id="GO:0003677">
    <property type="term" value="F:DNA binding"/>
    <property type="evidence" value="ECO:0007669"/>
    <property type="project" value="UniProtKB-UniRule"/>
</dbReference>
<keyword evidence="8 15" id="KW-0378">Hydrolase</keyword>
<evidence type="ECO:0000256" key="13">
    <source>
        <dbReference type="ARBA" id="ARBA00024817"/>
    </source>
</evidence>
<keyword evidence="12 15" id="KW-0511">Multifunctional enzyme</keyword>
<dbReference type="InterPro" id="IPR011149">
    <property type="entry name" value="Pol2_small_arc"/>
</dbReference>
<dbReference type="InterPro" id="IPR024826">
    <property type="entry name" value="DNA_pol_delta/II_ssu"/>
</dbReference>
<keyword evidence="11 15" id="KW-0238">DNA-binding</keyword>
<dbReference type="GO" id="GO:0003887">
    <property type="term" value="F:DNA-directed DNA polymerase activity"/>
    <property type="evidence" value="ECO:0007669"/>
    <property type="project" value="UniProtKB-UniRule"/>
</dbReference>
<dbReference type="EMBL" id="DQ118403">
    <property type="protein sequence ID" value="AAZ32470.1"/>
    <property type="molecule type" value="Genomic_DNA"/>
</dbReference>
<feature type="domain" description="DNA polymerase alpha/delta/epsilon subunit B" evidence="16">
    <location>
        <begin position="214"/>
        <end position="411"/>
    </location>
</feature>
<gene>
    <name evidence="15" type="primary">polB</name>
</gene>
<evidence type="ECO:0000256" key="12">
    <source>
        <dbReference type="ARBA" id="ARBA00023268"/>
    </source>
</evidence>
<evidence type="ECO:0000256" key="4">
    <source>
        <dbReference type="ARBA" id="ARBA00022679"/>
    </source>
</evidence>
<dbReference type="Gene3D" id="3.60.21.50">
    <property type="match status" value="1"/>
</dbReference>
<keyword evidence="9 15" id="KW-0269">Exonuclease</keyword>
<evidence type="ECO:0000256" key="3">
    <source>
        <dbReference type="ARBA" id="ARBA00011315"/>
    </source>
</evidence>
<dbReference type="HAMAP" id="MF_00325">
    <property type="entry name" value="DNApol_II_A_arch"/>
    <property type="match status" value="1"/>
</dbReference>
<evidence type="ECO:0000256" key="8">
    <source>
        <dbReference type="ARBA" id="ARBA00022801"/>
    </source>
</evidence>
<comment type="similarity">
    <text evidence="2 15">Belongs to the DNA polymerase delta/II small subunit family.</text>
</comment>
<organism evidence="17">
    <name type="scientific">uncultured euryarchaeote Alv-FOS1</name>
    <dbReference type="NCBI Taxonomy" id="337892"/>
    <lineage>
        <taxon>Archaea</taxon>
        <taxon>Methanobacteriati</taxon>
        <taxon>Methanobacteriota</taxon>
        <taxon>environmental samples</taxon>
    </lineage>
</organism>
<dbReference type="SUPFAM" id="SSF56300">
    <property type="entry name" value="Metallo-dependent phosphatases"/>
    <property type="match status" value="1"/>
</dbReference>
<keyword evidence="5 15" id="KW-0548">Nucleotidyltransferase</keyword>
<evidence type="ECO:0000256" key="15">
    <source>
        <dbReference type="HAMAP-Rule" id="MF_00325"/>
    </source>
</evidence>
<dbReference type="EC" id="2.7.7.7" evidence="15"/>
<proteinExistence type="inferred from homology"/>
<evidence type="ECO:0000256" key="11">
    <source>
        <dbReference type="ARBA" id="ARBA00023125"/>
    </source>
</evidence>
<dbReference type="PANTHER" id="PTHR10416">
    <property type="entry name" value="DNA POLYMERASE DELTA SUBUNIT 2"/>
    <property type="match status" value="1"/>
</dbReference>
<dbReference type="NCBIfam" id="NF003118">
    <property type="entry name" value="PRK04036.1-3"/>
    <property type="match status" value="1"/>
</dbReference>
<dbReference type="InterPro" id="IPR029052">
    <property type="entry name" value="Metallo-depent_PP-like"/>
</dbReference>
<evidence type="ECO:0000256" key="7">
    <source>
        <dbReference type="ARBA" id="ARBA00022722"/>
    </source>
</evidence>
<evidence type="ECO:0000256" key="2">
    <source>
        <dbReference type="ARBA" id="ARBA00006035"/>
    </source>
</evidence>
<dbReference type="EC" id="3.1.11.1" evidence="15"/>
<keyword evidence="6 15" id="KW-0235">DNA replication</keyword>
<accession>Q3SAB2</accession>
<comment type="catalytic activity">
    <reaction evidence="14 15">
        <text>DNA(n) + a 2'-deoxyribonucleoside 5'-triphosphate = DNA(n+1) + diphosphate</text>
        <dbReference type="Rhea" id="RHEA:22508"/>
        <dbReference type="Rhea" id="RHEA-COMP:17339"/>
        <dbReference type="Rhea" id="RHEA-COMP:17340"/>
        <dbReference type="ChEBI" id="CHEBI:33019"/>
        <dbReference type="ChEBI" id="CHEBI:61560"/>
        <dbReference type="ChEBI" id="CHEBI:173112"/>
        <dbReference type="EC" id="2.7.7.7"/>
    </reaction>
</comment>
<evidence type="ECO:0000256" key="6">
    <source>
        <dbReference type="ARBA" id="ARBA00022705"/>
    </source>
</evidence>
<dbReference type="GO" id="GO:0006271">
    <property type="term" value="P:DNA strand elongation involved in DNA replication"/>
    <property type="evidence" value="ECO:0007669"/>
    <property type="project" value="TreeGrafter"/>
</dbReference>
<name>Q3SAB2_9EURY</name>
<evidence type="ECO:0000256" key="5">
    <source>
        <dbReference type="ARBA" id="ARBA00022695"/>
    </source>
</evidence>
<dbReference type="GO" id="GO:0006308">
    <property type="term" value="P:DNA catabolic process"/>
    <property type="evidence" value="ECO:0007669"/>
    <property type="project" value="UniProtKB-UniRule"/>
</dbReference>
<keyword evidence="4 15" id="KW-0808">Transferase</keyword>
<comment type="subunit">
    <text evidence="3 15">Heterodimer of a large subunit and a small subunit.</text>
</comment>
<evidence type="ECO:0000256" key="9">
    <source>
        <dbReference type="ARBA" id="ARBA00022839"/>
    </source>
</evidence>
<protein>
    <recommendedName>
        <fullName evidence="15">DNA polymerase II small subunit</fullName>
        <shortName evidence="15">Pol II</shortName>
        <ecNumber evidence="15">2.7.7.7</ecNumber>
    </recommendedName>
    <alternativeName>
        <fullName evidence="15">Exodeoxyribonuclease small subunit</fullName>
        <ecNumber evidence="15">3.1.11.1</ecNumber>
    </alternativeName>
</protein>